<dbReference type="PANTHER" id="PTHR13318">
    <property type="entry name" value="PARTNER OF PAIRED, ISOFORM B-RELATED"/>
    <property type="match status" value="1"/>
</dbReference>
<dbReference type="InterPro" id="IPR006553">
    <property type="entry name" value="Leu-rich_rpt_Cys-con_subtyp"/>
</dbReference>
<dbReference type="PANTHER" id="PTHR13318:SF95">
    <property type="entry name" value="F-BOX PROTEIN YLR352W"/>
    <property type="match status" value="1"/>
</dbReference>
<reference evidence="1" key="1">
    <citation type="submission" date="2015-12" db="EMBL/GenBank/DDBJ databases">
        <title>Update maize B73 reference genome by single molecule sequencing technologies.</title>
        <authorList>
            <consortium name="Maize Genome Sequencing Project"/>
            <person name="Ware D."/>
        </authorList>
    </citation>
    <scope>NUCLEOTIDE SEQUENCE [LARGE SCALE GENOMIC DNA]</scope>
    <source>
        <tissue evidence="1">Seedling</tissue>
    </source>
</reference>
<proteinExistence type="predicted"/>
<dbReference type="EMBL" id="CM007648">
    <property type="protein sequence ID" value="ONM16126.1"/>
    <property type="molecule type" value="Genomic_DNA"/>
</dbReference>
<dbReference type="SMR" id="A0A1D6E6N8"/>
<dbReference type="FunFam" id="3.80.10.10:FF:000399">
    <property type="entry name" value="F-box/LRR-repeat protein 14"/>
    <property type="match status" value="1"/>
</dbReference>
<gene>
    <name evidence="1" type="ORF">ZEAMMB73_Zm00001d003112</name>
</gene>
<dbReference type="IntAct" id="A0A1D6E6N8">
    <property type="interactions" value="43"/>
</dbReference>
<dbReference type="SMART" id="SM00367">
    <property type="entry name" value="LRR_CC"/>
    <property type="match status" value="8"/>
</dbReference>
<dbReference type="AlphaFoldDB" id="A0A1D6E6N8"/>
<dbReference type="InParanoid" id="A0A1D6E6N8"/>
<name>A0A1D6E6N8_MAIZE</name>
<accession>A0A1D6E6N8</accession>
<dbReference type="FunCoup" id="A0A1D6E6N8">
    <property type="interactions" value="1110"/>
</dbReference>
<organism evidence="1">
    <name type="scientific">Zea mays</name>
    <name type="common">Maize</name>
    <dbReference type="NCBI Taxonomy" id="4577"/>
    <lineage>
        <taxon>Eukaryota</taxon>
        <taxon>Viridiplantae</taxon>
        <taxon>Streptophyta</taxon>
        <taxon>Embryophyta</taxon>
        <taxon>Tracheophyta</taxon>
        <taxon>Spermatophyta</taxon>
        <taxon>Magnoliopsida</taxon>
        <taxon>Liliopsida</taxon>
        <taxon>Poales</taxon>
        <taxon>Poaceae</taxon>
        <taxon>PACMAD clade</taxon>
        <taxon>Panicoideae</taxon>
        <taxon>Andropogonodae</taxon>
        <taxon>Andropogoneae</taxon>
        <taxon>Tripsacinae</taxon>
        <taxon>Zea</taxon>
    </lineage>
</organism>
<dbReference type="ExpressionAtlas" id="A0A1D6E6N8">
    <property type="expression patterns" value="baseline and differential"/>
</dbReference>
<protein>
    <submittedName>
        <fullName evidence="1">Leucine-rich repeat family protein</fullName>
    </submittedName>
</protein>
<sequence length="648" mass="70294">MGSACSRKRGQLVQEDDLYSARFSKSGSFKWLLHTLPRSNFADVQRRAQGPAPNRCPSLVELCVAKVCKDINMYSDLSLLPRDLSQQIFNELVECGCLTEASLGAFRDCDLQDLTWDISSQDICLGDYPGVTDAWMEVVASQGQSLLSVDLSCSDVTDSGFNLLKDCSSMQSLACDYCDQISEHGLKTLSGQCYADSTTAEFAVSCFSNLTSLSIKKCAAVTAEGAKAFANLVNLVNLDLERCPKINGGLIHLKGLKKLEKLNLRYCNGITDSDMKYLSDLTNLRELQLSSCKISAFGVSYLRGLHKLGHLNLEGCAVTAVCLELQAKHLGAPNFTKTQICAIAELASLVLLNLSRCGICDEGCENLKGLTKLKALSLGFNQITDACLIHLKDLVNLECLNLDSCKIGDEGLFHLKGLIQLKNLELSDTEVGSNGLRHLSGLRNLQSINLSFTLVTDIGLKKISGLSSLKSLNLDNRQITDTGLASLTGLTGLTHLDLFGARITDSGMSCFRFFKNIQSLEVCGGLITDAGVKNIKDLKALTLLNLSQNGKLTDKTLELISGTFPLFSPSAFISTRLCSSQELHLLTGLTALVSLNVSNSRVSNSGLHHLKPLQNLRSLSLESCRVTASEMDKLRLVALPNLISVRPE</sequence>
<dbReference type="STRING" id="4577.A0A1D6E6N8"/>
<dbReference type="Pfam" id="PF13855">
    <property type="entry name" value="LRR_8"/>
    <property type="match status" value="2"/>
</dbReference>
<dbReference type="SUPFAM" id="SSF52047">
    <property type="entry name" value="RNI-like"/>
    <property type="match status" value="2"/>
</dbReference>
<evidence type="ECO:0000313" key="1">
    <source>
        <dbReference type="EMBL" id="ONM16126.1"/>
    </source>
</evidence>
<dbReference type="FunFam" id="3.80.10.10:FF:000277">
    <property type="entry name" value="Leucine-rich repeat family protein"/>
    <property type="match status" value="1"/>
</dbReference>
<dbReference type="Pfam" id="PF13516">
    <property type="entry name" value="LRR_6"/>
    <property type="match status" value="4"/>
</dbReference>
<dbReference type="Gene3D" id="3.80.10.10">
    <property type="entry name" value="Ribonuclease Inhibitor"/>
    <property type="match status" value="5"/>
</dbReference>
<dbReference type="InterPro" id="IPR001611">
    <property type="entry name" value="Leu-rich_rpt"/>
</dbReference>
<dbReference type="InterPro" id="IPR032675">
    <property type="entry name" value="LRR_dom_sf"/>
</dbReference>